<evidence type="ECO:0000313" key="2">
    <source>
        <dbReference type="Proteomes" id="UP000250358"/>
    </source>
</evidence>
<dbReference type="RefSeq" id="WP_128115752.1">
    <property type="nucleotide sequence ID" value="NZ_UAQM01000012.1"/>
</dbReference>
<organism evidence="1 2">
    <name type="scientific">Brevundimonas diminuta</name>
    <name type="common">Pseudomonas diminuta</name>
    <dbReference type="NCBI Taxonomy" id="293"/>
    <lineage>
        <taxon>Bacteria</taxon>
        <taxon>Pseudomonadati</taxon>
        <taxon>Pseudomonadota</taxon>
        <taxon>Alphaproteobacteria</taxon>
        <taxon>Caulobacterales</taxon>
        <taxon>Caulobacteraceae</taxon>
        <taxon>Brevundimonas</taxon>
    </lineage>
</organism>
<reference evidence="1 2" key="1">
    <citation type="submission" date="2018-06" db="EMBL/GenBank/DDBJ databases">
        <authorList>
            <consortium name="Pathogen Informatics"/>
            <person name="Doyle S."/>
        </authorList>
    </citation>
    <scope>NUCLEOTIDE SEQUENCE [LARGE SCALE GENOMIC DNA]</scope>
    <source>
        <strain evidence="1 2">NCTC11165</strain>
    </source>
</reference>
<protein>
    <submittedName>
        <fullName evidence="1">Uncharacterized protein</fullName>
    </submittedName>
</protein>
<accession>A0A2X1B0L5</accession>
<dbReference type="AlphaFoldDB" id="A0A2X1B0L5"/>
<sequence length="79" mass="9063">MIKPPCDKGAPKVEQLGAADRTEVEKAQLALDDLDTMHGQATRRWDEELQALRTRCDDERQAYEAQRKALQERLKKARA</sequence>
<dbReference type="Proteomes" id="UP000250358">
    <property type="component" value="Unassembled WGS sequence"/>
</dbReference>
<proteinExistence type="predicted"/>
<dbReference type="EMBL" id="UAQM01000012">
    <property type="protein sequence ID" value="SPU44374.1"/>
    <property type="molecule type" value="Genomic_DNA"/>
</dbReference>
<evidence type="ECO:0000313" key="1">
    <source>
        <dbReference type="EMBL" id="SPU44374.1"/>
    </source>
</evidence>
<gene>
    <name evidence="1" type="ORF">NCTC11165_01782</name>
</gene>
<name>A0A2X1B0L5_BREDI</name>